<name>B9RLI2_RICCO</name>
<dbReference type="InParanoid" id="B9RLI2"/>
<proteinExistence type="predicted"/>
<evidence type="ECO:0000313" key="2">
    <source>
        <dbReference type="EMBL" id="EEF47707.1"/>
    </source>
</evidence>
<protein>
    <submittedName>
        <fullName evidence="2">Uncharacterized protein</fullName>
    </submittedName>
</protein>
<gene>
    <name evidence="2" type="ORF">RCOM_1467350</name>
</gene>
<feature type="region of interest" description="Disordered" evidence="1">
    <location>
        <begin position="1"/>
        <end position="68"/>
    </location>
</feature>
<evidence type="ECO:0000256" key="1">
    <source>
        <dbReference type="SAM" id="MobiDB-lite"/>
    </source>
</evidence>
<accession>B9RLI2</accession>
<feature type="compositionally biased region" description="Basic and acidic residues" evidence="1">
    <location>
        <begin position="16"/>
        <end position="34"/>
    </location>
</feature>
<dbReference type="AlphaFoldDB" id="B9RLI2"/>
<reference evidence="3" key="1">
    <citation type="journal article" date="2010" name="Nat. Biotechnol.">
        <title>Draft genome sequence of the oilseed species Ricinus communis.</title>
        <authorList>
            <person name="Chan A.P."/>
            <person name="Crabtree J."/>
            <person name="Zhao Q."/>
            <person name="Lorenzi H."/>
            <person name="Orvis J."/>
            <person name="Puiu D."/>
            <person name="Melake-Berhan A."/>
            <person name="Jones K.M."/>
            <person name="Redman J."/>
            <person name="Chen G."/>
            <person name="Cahoon E.B."/>
            <person name="Gedil M."/>
            <person name="Stanke M."/>
            <person name="Haas B.J."/>
            <person name="Wortman J.R."/>
            <person name="Fraser-Liggett C.M."/>
            <person name="Ravel J."/>
            <person name="Rabinowicz P.D."/>
        </authorList>
    </citation>
    <scope>NUCLEOTIDE SEQUENCE [LARGE SCALE GENOMIC DNA]</scope>
    <source>
        <strain evidence="3">cv. Hale</strain>
    </source>
</reference>
<dbReference type="Proteomes" id="UP000008311">
    <property type="component" value="Unassembled WGS sequence"/>
</dbReference>
<sequence>MEKKNVYERGEEEEESKGREEDGLGSNHPHDRWGELWWGPKTARMPPLQPTGPKEMSPMLVALDGDIH</sequence>
<dbReference type="EMBL" id="EQ973788">
    <property type="protein sequence ID" value="EEF47707.1"/>
    <property type="molecule type" value="Genomic_DNA"/>
</dbReference>
<organism evidence="2 3">
    <name type="scientific">Ricinus communis</name>
    <name type="common">Castor bean</name>
    <dbReference type="NCBI Taxonomy" id="3988"/>
    <lineage>
        <taxon>Eukaryota</taxon>
        <taxon>Viridiplantae</taxon>
        <taxon>Streptophyta</taxon>
        <taxon>Embryophyta</taxon>
        <taxon>Tracheophyta</taxon>
        <taxon>Spermatophyta</taxon>
        <taxon>Magnoliopsida</taxon>
        <taxon>eudicotyledons</taxon>
        <taxon>Gunneridae</taxon>
        <taxon>Pentapetalae</taxon>
        <taxon>rosids</taxon>
        <taxon>fabids</taxon>
        <taxon>Malpighiales</taxon>
        <taxon>Euphorbiaceae</taxon>
        <taxon>Acalyphoideae</taxon>
        <taxon>Acalypheae</taxon>
        <taxon>Ricinus</taxon>
    </lineage>
</organism>
<keyword evidence="3" id="KW-1185">Reference proteome</keyword>
<evidence type="ECO:0000313" key="3">
    <source>
        <dbReference type="Proteomes" id="UP000008311"/>
    </source>
</evidence>